<protein>
    <submittedName>
        <fullName evidence="1">Uncharacterized protein</fullName>
    </submittedName>
</protein>
<evidence type="ECO:0000313" key="1">
    <source>
        <dbReference type="EMBL" id="AYV81884.1"/>
    </source>
</evidence>
<sequence>MGSSGFTDVKRVESFIEERIKTLFLDGKEPSVIIFGRGCVNNTYPSAFDEINSMVRVFTVDFLAKNLPTLVFDFNVEAIRQKNLRYIASVTHPVLTIFDWSVFKSVIEPERFFSDVAKIQPKGSMFVFPWEARGGILTYVTKTPATAFVTDLNSISVPYPTGIEVKDEELHTKTKEAIISLSKDAILATLTGIFTHAVLIEKSQYPFFPSITGKSVFIAIV</sequence>
<accession>A0A3G5A5W1</accession>
<organism evidence="1">
    <name type="scientific">Harvfovirus sp</name>
    <dbReference type="NCBI Taxonomy" id="2487768"/>
    <lineage>
        <taxon>Viruses</taxon>
        <taxon>Varidnaviria</taxon>
        <taxon>Bamfordvirae</taxon>
        <taxon>Nucleocytoviricota</taxon>
        <taxon>Megaviricetes</taxon>
        <taxon>Imitervirales</taxon>
        <taxon>Mimiviridae</taxon>
        <taxon>Klosneuvirinae</taxon>
    </lineage>
</organism>
<gene>
    <name evidence="1" type="ORF">Harvfovirus73_2</name>
</gene>
<dbReference type="EMBL" id="MK072315">
    <property type="protein sequence ID" value="AYV81884.1"/>
    <property type="molecule type" value="Genomic_DNA"/>
</dbReference>
<name>A0A3G5A5W1_9VIRU</name>
<reference evidence="1" key="1">
    <citation type="submission" date="2018-10" db="EMBL/GenBank/DDBJ databases">
        <title>Hidden diversity of soil giant viruses.</title>
        <authorList>
            <person name="Schulz F."/>
            <person name="Alteio L."/>
            <person name="Goudeau D."/>
            <person name="Ryan E.M."/>
            <person name="Malmstrom R.R."/>
            <person name="Blanchard J."/>
            <person name="Woyke T."/>
        </authorList>
    </citation>
    <scope>NUCLEOTIDE SEQUENCE</scope>
    <source>
        <strain evidence="1">HAV1</strain>
    </source>
</reference>
<proteinExistence type="predicted"/>